<comment type="caution">
    <text evidence="4">The sequence shown here is derived from an EMBL/GenBank/DDBJ whole genome shotgun (WGS) entry which is preliminary data.</text>
</comment>
<proteinExistence type="inferred from homology"/>
<dbReference type="GO" id="GO:0006631">
    <property type="term" value="P:fatty acid metabolic process"/>
    <property type="evidence" value="ECO:0007669"/>
    <property type="project" value="TreeGrafter"/>
</dbReference>
<dbReference type="InterPro" id="IPR035984">
    <property type="entry name" value="Acyl-CoA-binding_sf"/>
</dbReference>
<evidence type="ECO:0000313" key="4">
    <source>
        <dbReference type="EMBL" id="KAG0248842.1"/>
    </source>
</evidence>
<dbReference type="GO" id="GO:0000062">
    <property type="term" value="F:fatty-acyl-CoA binding"/>
    <property type="evidence" value="ECO:0007669"/>
    <property type="project" value="InterPro"/>
</dbReference>
<evidence type="ECO:0000256" key="2">
    <source>
        <dbReference type="ARBA" id="ARBA00023121"/>
    </source>
</evidence>
<keyword evidence="5" id="KW-1185">Reference proteome</keyword>
<protein>
    <submittedName>
        <fullName evidence="4">Acyl-CoA-binding domain-containing protein 7</fullName>
    </submittedName>
</protein>
<gene>
    <name evidence="4" type="primary">ACBD7</name>
    <name evidence="4" type="ORF">BG011_009861</name>
</gene>
<organism evidence="4 5">
    <name type="scientific">Mortierella polycephala</name>
    <dbReference type="NCBI Taxonomy" id="41804"/>
    <lineage>
        <taxon>Eukaryota</taxon>
        <taxon>Fungi</taxon>
        <taxon>Fungi incertae sedis</taxon>
        <taxon>Mucoromycota</taxon>
        <taxon>Mortierellomycotina</taxon>
        <taxon>Mortierellomycetes</taxon>
        <taxon>Mortierellales</taxon>
        <taxon>Mortierellaceae</taxon>
        <taxon>Mortierella</taxon>
    </lineage>
</organism>
<dbReference type="PROSITE" id="PS51228">
    <property type="entry name" value="ACB_2"/>
    <property type="match status" value="1"/>
</dbReference>
<reference evidence="4" key="1">
    <citation type="journal article" date="2020" name="Fungal Divers.">
        <title>Resolving the Mortierellaceae phylogeny through synthesis of multi-gene phylogenetics and phylogenomics.</title>
        <authorList>
            <person name="Vandepol N."/>
            <person name="Liber J."/>
            <person name="Desiro A."/>
            <person name="Na H."/>
            <person name="Kennedy M."/>
            <person name="Barry K."/>
            <person name="Grigoriev I.V."/>
            <person name="Miller A.N."/>
            <person name="O'Donnell K."/>
            <person name="Stajich J.E."/>
            <person name="Bonito G."/>
        </authorList>
    </citation>
    <scope>NUCLEOTIDE SEQUENCE</scope>
    <source>
        <strain evidence="4">KOD948</strain>
    </source>
</reference>
<dbReference type="PRINTS" id="PR00689">
    <property type="entry name" value="ACOABINDINGP"/>
</dbReference>
<dbReference type="Pfam" id="PF00887">
    <property type="entry name" value="ACBP"/>
    <property type="match status" value="1"/>
</dbReference>
<accession>A0A9P6TW75</accession>
<comment type="similarity">
    <text evidence="1">Belongs to the ACBP family.</text>
</comment>
<evidence type="ECO:0000313" key="5">
    <source>
        <dbReference type="Proteomes" id="UP000726737"/>
    </source>
</evidence>
<dbReference type="InterPro" id="IPR014352">
    <property type="entry name" value="FERM/acyl-CoA-bd_prot_sf"/>
</dbReference>
<name>A0A9P6TW75_9FUNG</name>
<dbReference type="SUPFAM" id="SSF47027">
    <property type="entry name" value="Acyl-CoA binding protein"/>
    <property type="match status" value="1"/>
</dbReference>
<dbReference type="PANTHER" id="PTHR23310">
    <property type="entry name" value="ACYL-COA-BINDING PROTEIN, ACBP"/>
    <property type="match status" value="1"/>
</dbReference>
<dbReference type="InterPro" id="IPR000582">
    <property type="entry name" value="Acyl-CoA-binding_protein"/>
</dbReference>
<keyword evidence="2" id="KW-0446">Lipid-binding</keyword>
<dbReference type="PANTHER" id="PTHR23310:SF62">
    <property type="entry name" value="ACYL-COA BINDING PROTEIN 1, ISOFORM A"/>
    <property type="match status" value="1"/>
</dbReference>
<evidence type="ECO:0000256" key="1">
    <source>
        <dbReference type="ARBA" id="ARBA00005567"/>
    </source>
</evidence>
<evidence type="ECO:0000259" key="3">
    <source>
        <dbReference type="PROSITE" id="PS51228"/>
    </source>
</evidence>
<feature type="domain" description="ACB" evidence="3">
    <location>
        <begin position="2"/>
        <end position="84"/>
    </location>
</feature>
<dbReference type="Proteomes" id="UP000726737">
    <property type="component" value="Unassembled WGS sequence"/>
</dbReference>
<dbReference type="EMBL" id="JAAAJA010000912">
    <property type="protein sequence ID" value="KAG0248842.1"/>
    <property type="molecule type" value="Genomic_DNA"/>
</dbReference>
<dbReference type="OrthoDB" id="346910at2759"/>
<dbReference type="Gene3D" id="1.20.80.10">
    <property type="match status" value="1"/>
</dbReference>
<dbReference type="AlphaFoldDB" id="A0A9P6TW75"/>
<sequence>MVSQAFTDAASRVKDLATSPDNNNLLELYSLYKQATIGDCTVARPTGLLNAKEKAKWDAWKGKEGLSKEDAEKQYIALVEKLSQ</sequence>